<comment type="catalytic activity">
    <reaction evidence="7">
        <text>hydrogencarbonate + H(+) = CO2 + H2O</text>
        <dbReference type="Rhea" id="RHEA:10748"/>
        <dbReference type="ChEBI" id="CHEBI:15377"/>
        <dbReference type="ChEBI" id="CHEBI:15378"/>
        <dbReference type="ChEBI" id="CHEBI:16526"/>
        <dbReference type="ChEBI" id="CHEBI:17544"/>
        <dbReference type="EC" id="4.2.1.1"/>
    </reaction>
</comment>
<comment type="function">
    <text evidence="7">Reversible hydration of carbon dioxide.</text>
</comment>
<dbReference type="PROSITE" id="PS51144">
    <property type="entry name" value="ALPHA_CA_2"/>
    <property type="match status" value="1"/>
</dbReference>
<keyword evidence="9" id="KW-0472">Membrane</keyword>
<protein>
    <recommendedName>
        <fullName evidence="2 7">Carbonic anhydrase</fullName>
        <ecNumber evidence="2 7">4.2.1.1</ecNumber>
    </recommendedName>
</protein>
<evidence type="ECO:0000256" key="1">
    <source>
        <dbReference type="ARBA" id="ARBA00010718"/>
    </source>
</evidence>
<name>A0AAW1C2S3_CROAD</name>
<evidence type="ECO:0000259" key="10">
    <source>
        <dbReference type="PROSITE" id="PS51144"/>
    </source>
</evidence>
<evidence type="ECO:0000256" key="9">
    <source>
        <dbReference type="SAM" id="Phobius"/>
    </source>
</evidence>
<comment type="cofactor">
    <cofactor evidence="7">
        <name>Zn(2+)</name>
        <dbReference type="ChEBI" id="CHEBI:29105"/>
    </cofactor>
</comment>
<dbReference type="GO" id="GO:0004089">
    <property type="term" value="F:carbonate dehydratase activity"/>
    <property type="evidence" value="ECO:0007669"/>
    <property type="project" value="UniProtKB-UniRule"/>
</dbReference>
<keyword evidence="9" id="KW-1133">Transmembrane helix</keyword>
<dbReference type="InterPro" id="IPR018338">
    <property type="entry name" value="Carbonic_anhydrase_a-class_CS"/>
</dbReference>
<evidence type="ECO:0000256" key="2">
    <source>
        <dbReference type="ARBA" id="ARBA00012925"/>
    </source>
</evidence>
<dbReference type="GO" id="GO:0008270">
    <property type="term" value="F:zinc ion binding"/>
    <property type="evidence" value="ECO:0007669"/>
    <property type="project" value="UniProtKB-UniRule"/>
</dbReference>
<comment type="similarity">
    <text evidence="1 7">Belongs to the alpha-carbonic anhydrase family.</text>
</comment>
<feature type="transmembrane region" description="Helical" evidence="9">
    <location>
        <begin position="593"/>
        <end position="613"/>
    </location>
</feature>
<evidence type="ECO:0000313" key="12">
    <source>
        <dbReference type="Proteomes" id="UP001474421"/>
    </source>
</evidence>
<keyword evidence="9" id="KW-0812">Transmembrane</keyword>
<dbReference type="SMART" id="SM01057">
    <property type="entry name" value="Carb_anhydrase"/>
    <property type="match status" value="1"/>
</dbReference>
<evidence type="ECO:0000256" key="4">
    <source>
        <dbReference type="ARBA" id="ARBA00022833"/>
    </source>
</evidence>
<dbReference type="InterPro" id="IPR023561">
    <property type="entry name" value="Carbonic_anhydrase_a-class"/>
</dbReference>
<keyword evidence="5" id="KW-0325">Glycoprotein</keyword>
<feature type="compositionally biased region" description="Basic and acidic residues" evidence="8">
    <location>
        <begin position="350"/>
        <end position="362"/>
    </location>
</feature>
<dbReference type="PANTHER" id="PTHR18952:SF18">
    <property type="entry name" value="CARBONIC ANHYDRASE 9"/>
    <property type="match status" value="1"/>
</dbReference>
<evidence type="ECO:0000256" key="3">
    <source>
        <dbReference type="ARBA" id="ARBA00022723"/>
    </source>
</evidence>
<dbReference type="PANTHER" id="PTHR18952">
    <property type="entry name" value="CARBONIC ANHYDRASE"/>
    <property type="match status" value="1"/>
</dbReference>
<keyword evidence="12" id="KW-1185">Reference proteome</keyword>
<gene>
    <name evidence="11" type="ORF">NXF25_007443</name>
</gene>
<dbReference type="Gene3D" id="3.10.200.10">
    <property type="entry name" value="Alpha carbonic anhydrase"/>
    <property type="match status" value="1"/>
</dbReference>
<evidence type="ECO:0000256" key="6">
    <source>
        <dbReference type="ARBA" id="ARBA00023239"/>
    </source>
</evidence>
<sequence>MSPPQKNRLEAPVVSFSLYPACSGRAAEVRLTNLHFSSLSSFLPLPNPHPRSPPPSQVDMPEWGSMFPHCEGHMQSPININTTAVSFSAKLGPLLLSGYNVPPEVKLPLKNNGHTVLLGLPKKMTLGGGGFPQPYQAAQLHLHWGSGLTRPGSEHTVDGHRYAGEIHVVHYSSHFESIQEAASEPGGLAVLAAFLQVGMETNEPYQHILKHLSEIKEEGEETVVAGFDVAKLLPDDFGRYFRYNGSLTTPPCYQTVNWTVFNQTVRLSQEQISMLEDTLRGDEDEPIQSNFRHLQDLYGRSIFSSFHSLEKVQPTGFPATGYWDCPTSAVALKSTQAAPSGPRLISHARQSKEASGPKRSSEAAEFASGRGEGVARRGGIPRGDPPRRTGRSVAVIQSGSGYGRVQLTFLCTLQVEGLWRREGAGQNLKKERFQDPWLSLTAVSPLLCQMVPQVTALIPWILEKMVPQEMALTPRILEKMAPQETALTPWILEKMAPQETALTPWILEKMAPQETALTPWILEKMAPQETALTPQILEKMVPQEMALTPRILEKVLTWLHRARLGSADLLLYFKDNLRNAEKQVNTSLHTGDILAILFGSLFVATALAFLFYIHKHRRLASRHRGQATKPAALYVPASTDEQAL</sequence>
<accession>A0AAW1C2S3</accession>
<dbReference type="InterPro" id="IPR001148">
    <property type="entry name" value="CA_dom"/>
</dbReference>
<organism evidence="11 12">
    <name type="scientific">Crotalus adamanteus</name>
    <name type="common">Eastern diamondback rattlesnake</name>
    <dbReference type="NCBI Taxonomy" id="8729"/>
    <lineage>
        <taxon>Eukaryota</taxon>
        <taxon>Metazoa</taxon>
        <taxon>Chordata</taxon>
        <taxon>Craniata</taxon>
        <taxon>Vertebrata</taxon>
        <taxon>Euteleostomi</taxon>
        <taxon>Lepidosauria</taxon>
        <taxon>Squamata</taxon>
        <taxon>Bifurcata</taxon>
        <taxon>Unidentata</taxon>
        <taxon>Episquamata</taxon>
        <taxon>Toxicofera</taxon>
        <taxon>Serpentes</taxon>
        <taxon>Colubroidea</taxon>
        <taxon>Viperidae</taxon>
        <taxon>Crotalinae</taxon>
        <taxon>Crotalus</taxon>
    </lineage>
</organism>
<evidence type="ECO:0000256" key="8">
    <source>
        <dbReference type="SAM" id="MobiDB-lite"/>
    </source>
</evidence>
<dbReference type="Proteomes" id="UP001474421">
    <property type="component" value="Unassembled WGS sequence"/>
</dbReference>
<dbReference type="AlphaFoldDB" id="A0AAW1C2S3"/>
<proteinExistence type="inferred from homology"/>
<feature type="domain" description="Alpha-carbonic anhydrase" evidence="10">
    <location>
        <begin position="47"/>
        <end position="306"/>
    </location>
</feature>
<dbReference type="PROSITE" id="PS00162">
    <property type="entry name" value="ALPHA_CA_1"/>
    <property type="match status" value="1"/>
</dbReference>
<dbReference type="EC" id="4.2.1.1" evidence="2 7"/>
<dbReference type="InterPro" id="IPR036398">
    <property type="entry name" value="CA_dom_sf"/>
</dbReference>
<feature type="region of interest" description="Disordered" evidence="8">
    <location>
        <begin position="336"/>
        <end position="391"/>
    </location>
</feature>
<keyword evidence="3 7" id="KW-0479">Metal-binding</keyword>
<dbReference type="FunFam" id="3.10.200.10:FF:000003">
    <property type="entry name" value="Carbonic anhydrase 12"/>
    <property type="match status" value="1"/>
</dbReference>
<evidence type="ECO:0000256" key="7">
    <source>
        <dbReference type="RuleBase" id="RU367011"/>
    </source>
</evidence>
<evidence type="ECO:0000313" key="11">
    <source>
        <dbReference type="EMBL" id="KAK9408669.1"/>
    </source>
</evidence>
<dbReference type="GO" id="GO:0005886">
    <property type="term" value="C:plasma membrane"/>
    <property type="evidence" value="ECO:0007669"/>
    <property type="project" value="TreeGrafter"/>
</dbReference>
<reference evidence="11 12" key="1">
    <citation type="journal article" date="2024" name="Proc. Natl. Acad. Sci. U.S.A.">
        <title>The genetic regulatory architecture and epigenomic basis for age-related changes in rattlesnake venom.</title>
        <authorList>
            <person name="Hogan M.P."/>
            <person name="Holding M.L."/>
            <person name="Nystrom G.S."/>
            <person name="Colston T.J."/>
            <person name="Bartlett D.A."/>
            <person name="Mason A.J."/>
            <person name="Ellsworth S.A."/>
            <person name="Rautsaw R.M."/>
            <person name="Lawrence K.C."/>
            <person name="Strickland J.L."/>
            <person name="He B."/>
            <person name="Fraser P."/>
            <person name="Margres M.J."/>
            <person name="Gilbert D.M."/>
            <person name="Gibbs H.L."/>
            <person name="Parkinson C.L."/>
            <person name="Rokyta D.R."/>
        </authorList>
    </citation>
    <scope>NUCLEOTIDE SEQUENCE [LARGE SCALE GENOMIC DNA]</scope>
    <source>
        <strain evidence="11">DRR0105</strain>
    </source>
</reference>
<comment type="caution">
    <text evidence="11">The sequence shown here is derived from an EMBL/GenBank/DDBJ whole genome shotgun (WGS) entry which is preliminary data.</text>
</comment>
<keyword evidence="4 7" id="KW-0862">Zinc</keyword>
<dbReference type="Pfam" id="PF00194">
    <property type="entry name" value="Carb_anhydrase"/>
    <property type="match status" value="1"/>
</dbReference>
<keyword evidence="6 7" id="KW-0456">Lyase</keyword>
<dbReference type="EMBL" id="JAOTOJ010000002">
    <property type="protein sequence ID" value="KAK9408669.1"/>
    <property type="molecule type" value="Genomic_DNA"/>
</dbReference>
<evidence type="ECO:0000256" key="5">
    <source>
        <dbReference type="ARBA" id="ARBA00023180"/>
    </source>
</evidence>
<dbReference type="SUPFAM" id="SSF51069">
    <property type="entry name" value="Carbonic anhydrase"/>
    <property type="match status" value="1"/>
</dbReference>